<feature type="region of interest" description="Disordered" evidence="1">
    <location>
        <begin position="105"/>
        <end position="124"/>
    </location>
</feature>
<protein>
    <submittedName>
        <fullName evidence="2">Uncharacterized protein</fullName>
    </submittedName>
</protein>
<gene>
    <name evidence="2" type="ORF">RCL2_003081700</name>
</gene>
<reference evidence="2" key="1">
    <citation type="submission" date="2019-10" db="EMBL/GenBank/DDBJ databases">
        <title>Conservation and host-specific expression of non-tandemly repeated heterogenous ribosome RNA gene in arbuscular mycorrhizal fungi.</title>
        <authorList>
            <person name="Maeda T."/>
            <person name="Kobayashi Y."/>
            <person name="Nakagawa T."/>
            <person name="Ezawa T."/>
            <person name="Yamaguchi K."/>
            <person name="Bino T."/>
            <person name="Nishimoto Y."/>
            <person name="Shigenobu S."/>
            <person name="Kawaguchi M."/>
        </authorList>
    </citation>
    <scope>NUCLEOTIDE SEQUENCE</scope>
    <source>
        <strain evidence="2">HR1</strain>
    </source>
</reference>
<accession>A0A8H3MED5</accession>
<name>A0A8H3MED5_9GLOM</name>
<organism evidence="2 3">
    <name type="scientific">Rhizophagus clarus</name>
    <dbReference type="NCBI Taxonomy" id="94130"/>
    <lineage>
        <taxon>Eukaryota</taxon>
        <taxon>Fungi</taxon>
        <taxon>Fungi incertae sedis</taxon>
        <taxon>Mucoromycota</taxon>
        <taxon>Glomeromycotina</taxon>
        <taxon>Glomeromycetes</taxon>
        <taxon>Glomerales</taxon>
        <taxon>Glomeraceae</taxon>
        <taxon>Rhizophagus</taxon>
    </lineage>
</organism>
<dbReference type="Proteomes" id="UP000615446">
    <property type="component" value="Unassembled WGS sequence"/>
</dbReference>
<sequence length="155" mass="17402">MRANINEINLKVQEPESVQKVIVLYARQNGFVANKIQNDNDPVIIQYGTAMGIANHCGKCLIGIYHYIGLDIESTKILSDTILEIVQNTSADKENINNEIVQNKTLASPSSSNTDYSESMEQDHDELTCKEMERLKANKAVVNNNEDIKIFDDDL</sequence>
<evidence type="ECO:0000313" key="2">
    <source>
        <dbReference type="EMBL" id="GET04515.1"/>
    </source>
</evidence>
<dbReference type="AlphaFoldDB" id="A0A8H3MED5"/>
<feature type="compositionally biased region" description="Polar residues" evidence="1">
    <location>
        <begin position="105"/>
        <end position="117"/>
    </location>
</feature>
<dbReference type="EMBL" id="BLAL01000356">
    <property type="protein sequence ID" value="GET04515.1"/>
    <property type="molecule type" value="Genomic_DNA"/>
</dbReference>
<comment type="caution">
    <text evidence="2">The sequence shown here is derived from an EMBL/GenBank/DDBJ whole genome shotgun (WGS) entry which is preliminary data.</text>
</comment>
<proteinExistence type="predicted"/>
<evidence type="ECO:0000256" key="1">
    <source>
        <dbReference type="SAM" id="MobiDB-lite"/>
    </source>
</evidence>
<evidence type="ECO:0000313" key="3">
    <source>
        <dbReference type="Proteomes" id="UP000615446"/>
    </source>
</evidence>